<dbReference type="EMBL" id="FNWO01000007">
    <property type="protein sequence ID" value="SEH36910.1"/>
    <property type="molecule type" value="Genomic_DNA"/>
</dbReference>
<dbReference type="RefSeq" id="WP_083386720.1">
    <property type="nucleotide sequence ID" value="NZ_FNWO01000007.1"/>
</dbReference>
<dbReference type="AlphaFoldDB" id="A0A1H6HS06"/>
<dbReference type="InterPro" id="IPR044691">
    <property type="entry name" value="DCC1_Trx"/>
</dbReference>
<dbReference type="Pfam" id="PF04134">
    <property type="entry name" value="DCC1-like"/>
    <property type="match status" value="1"/>
</dbReference>
<name>A0A1H6HS06_MAGFU</name>
<accession>A0A1H6HS06</accession>
<dbReference type="Proteomes" id="UP000182983">
    <property type="component" value="Unassembled WGS sequence"/>
</dbReference>
<dbReference type="GO" id="GO:0015035">
    <property type="term" value="F:protein-disulfide reductase activity"/>
    <property type="evidence" value="ECO:0007669"/>
    <property type="project" value="InterPro"/>
</dbReference>
<dbReference type="PANTHER" id="PTHR34290:SF2">
    <property type="entry name" value="OS04G0668800 PROTEIN"/>
    <property type="match status" value="1"/>
</dbReference>
<dbReference type="PANTHER" id="PTHR34290">
    <property type="entry name" value="SI:CH73-390P7.2"/>
    <property type="match status" value="1"/>
</dbReference>
<dbReference type="OrthoDB" id="9801773at2"/>
<evidence type="ECO:0000313" key="1">
    <source>
        <dbReference type="EMBL" id="SEH36910.1"/>
    </source>
</evidence>
<organism evidence="1 2">
    <name type="scientific">Magnetospirillum fulvum</name>
    <name type="common">Rhodospirillum fulvum</name>
    <dbReference type="NCBI Taxonomy" id="1082"/>
    <lineage>
        <taxon>Bacteria</taxon>
        <taxon>Pseudomonadati</taxon>
        <taxon>Pseudomonadota</taxon>
        <taxon>Alphaproteobacteria</taxon>
        <taxon>Rhodospirillales</taxon>
        <taxon>Rhodospirillaceae</taxon>
        <taxon>Magnetospirillum</taxon>
    </lineage>
</organism>
<keyword evidence="2" id="KW-1185">Reference proteome</keyword>
<reference evidence="2" key="1">
    <citation type="submission" date="2016-10" db="EMBL/GenBank/DDBJ databases">
        <authorList>
            <person name="Varghese N."/>
            <person name="Submissions S."/>
        </authorList>
    </citation>
    <scope>NUCLEOTIDE SEQUENCE [LARGE SCALE GENOMIC DNA]</scope>
    <source>
        <strain evidence="2">DSM 13234</strain>
    </source>
</reference>
<gene>
    <name evidence="1" type="ORF">SAMN04244559_01923</name>
</gene>
<evidence type="ECO:0000313" key="2">
    <source>
        <dbReference type="Proteomes" id="UP000182983"/>
    </source>
</evidence>
<proteinExistence type="predicted"/>
<sequence>MTECSPVSVYYDGDCPVCSREIATYRRLTPEDAVRWVDASSCDESELGEGLDRAQALGLFHLRDESGRVLSGLDAFIALWARVPGLGFVARLAALPPMRLLLGFGYRAFLRVRPMWRTSQ</sequence>
<dbReference type="InterPro" id="IPR007263">
    <property type="entry name" value="DCC1-like"/>
</dbReference>
<protein>
    <submittedName>
        <fullName evidence="1">Predicted thiol-disulfide oxidoreductase YuxK, DCC family</fullName>
    </submittedName>
</protein>